<dbReference type="EMBL" id="WOFE01000003">
    <property type="protein sequence ID" value="MBM5571771.1"/>
    <property type="molecule type" value="Genomic_DNA"/>
</dbReference>
<feature type="chain" id="PRO_5046463688" description="DUF4124 domain-containing protein" evidence="2">
    <location>
        <begin position="18"/>
        <end position="86"/>
    </location>
</feature>
<keyword evidence="2" id="KW-0732">Signal</keyword>
<accession>A0ABS2CC87</accession>
<comment type="caution">
    <text evidence="3">The sequence shown here is derived from an EMBL/GenBank/DDBJ whole genome shotgun (WGS) entry which is preliminary data.</text>
</comment>
<reference evidence="3 4" key="1">
    <citation type="submission" date="2019-11" db="EMBL/GenBank/DDBJ databases">
        <title>Novel Deefgea species.</title>
        <authorList>
            <person name="Han J.-H."/>
        </authorList>
    </citation>
    <scope>NUCLEOTIDE SEQUENCE [LARGE SCALE GENOMIC DNA]</scope>
    <source>
        <strain evidence="3 4">LMG 24817</strain>
    </source>
</reference>
<dbReference type="RefSeq" id="WP_203571095.1">
    <property type="nucleotide sequence ID" value="NZ_WOFE01000003.1"/>
</dbReference>
<keyword evidence="4" id="KW-1185">Reference proteome</keyword>
<evidence type="ECO:0000256" key="2">
    <source>
        <dbReference type="SAM" id="SignalP"/>
    </source>
</evidence>
<evidence type="ECO:0008006" key="5">
    <source>
        <dbReference type="Google" id="ProtNLM"/>
    </source>
</evidence>
<protein>
    <recommendedName>
        <fullName evidence="5">DUF4124 domain-containing protein</fullName>
    </recommendedName>
</protein>
<gene>
    <name evidence="3" type="ORF">GM173_09275</name>
</gene>
<feature type="region of interest" description="Disordered" evidence="1">
    <location>
        <begin position="29"/>
        <end position="86"/>
    </location>
</feature>
<dbReference type="Proteomes" id="UP001195660">
    <property type="component" value="Unassembled WGS sequence"/>
</dbReference>
<organism evidence="3 4">
    <name type="scientific">Deefgea chitinilytica</name>
    <dbReference type="NCBI Taxonomy" id="570276"/>
    <lineage>
        <taxon>Bacteria</taxon>
        <taxon>Pseudomonadati</taxon>
        <taxon>Pseudomonadota</taxon>
        <taxon>Betaproteobacteria</taxon>
        <taxon>Neisseriales</taxon>
        <taxon>Chitinibacteraceae</taxon>
        <taxon>Deefgea</taxon>
    </lineage>
</organism>
<evidence type="ECO:0000256" key="1">
    <source>
        <dbReference type="SAM" id="MobiDB-lite"/>
    </source>
</evidence>
<evidence type="ECO:0000313" key="3">
    <source>
        <dbReference type="EMBL" id="MBM5571771.1"/>
    </source>
</evidence>
<evidence type="ECO:0000313" key="4">
    <source>
        <dbReference type="Proteomes" id="UP001195660"/>
    </source>
</evidence>
<name>A0ABS2CC87_9NEIS</name>
<proteinExistence type="predicted"/>
<sequence>MWVSYLLCCLIALPAHAGQWGRLFYSEQERQEGVSHHAPPSDPVQKPAQLQRFDGELQTPRGKVRWVNGQTAQPPAGKKPGDVWQE</sequence>
<feature type="signal peptide" evidence="2">
    <location>
        <begin position="1"/>
        <end position="17"/>
    </location>
</feature>